<gene>
    <name evidence="2" type="ORF">GCM10009431_05070</name>
</gene>
<evidence type="ECO:0008006" key="4">
    <source>
        <dbReference type="Google" id="ProtNLM"/>
    </source>
</evidence>
<evidence type="ECO:0000313" key="2">
    <source>
        <dbReference type="EMBL" id="GAA0737805.1"/>
    </source>
</evidence>
<evidence type="ECO:0000256" key="1">
    <source>
        <dbReference type="SAM" id="Phobius"/>
    </source>
</evidence>
<dbReference type="Proteomes" id="UP001500736">
    <property type="component" value="Unassembled WGS sequence"/>
</dbReference>
<name>A0ABN1JET4_9FLAO</name>
<evidence type="ECO:0000313" key="3">
    <source>
        <dbReference type="Proteomes" id="UP001500736"/>
    </source>
</evidence>
<protein>
    <recommendedName>
        <fullName evidence="4">RING-type E3 ubiquitin transferase</fullName>
    </recommendedName>
</protein>
<proteinExistence type="predicted"/>
<accession>A0ABN1JET4</accession>
<comment type="caution">
    <text evidence="2">The sequence shown here is derived from an EMBL/GenBank/DDBJ whole genome shotgun (WGS) entry which is preliminary data.</text>
</comment>
<dbReference type="RefSeq" id="WP_343795526.1">
    <property type="nucleotide sequence ID" value="NZ_BAAAGF010000001.1"/>
</dbReference>
<dbReference type="EMBL" id="BAAAGF010000001">
    <property type="protein sequence ID" value="GAA0737805.1"/>
    <property type="molecule type" value="Genomic_DNA"/>
</dbReference>
<keyword evidence="3" id="KW-1185">Reference proteome</keyword>
<reference evidence="2 3" key="1">
    <citation type="journal article" date="2019" name="Int. J. Syst. Evol. Microbiol.">
        <title>The Global Catalogue of Microorganisms (GCM) 10K type strain sequencing project: providing services to taxonomists for standard genome sequencing and annotation.</title>
        <authorList>
            <consortium name="The Broad Institute Genomics Platform"/>
            <consortium name="The Broad Institute Genome Sequencing Center for Infectious Disease"/>
            <person name="Wu L."/>
            <person name="Ma J."/>
        </authorList>
    </citation>
    <scope>NUCLEOTIDE SEQUENCE [LARGE SCALE GENOMIC DNA]</scope>
    <source>
        <strain evidence="2 3">JCM 15976</strain>
    </source>
</reference>
<keyword evidence="1" id="KW-1133">Transmembrane helix</keyword>
<keyword evidence="1" id="KW-0472">Membrane</keyword>
<sequence>MLPFLSTSPFLIIGIVILILSIIGITSYYFSSKQTILRILAKTPYKPVSSFKSNEFVKVSGKALHVQNPLIAPLSKRKCIFYYIKIEQKKSNGKNSYWRTLIEEERFQDFFIESNGNMVIIKPTQHPKNYKSHLVIDKKTSSGTFNNPTPEFESLLKRYNIDSTGYFGFNKTLRYKEGIIEIGETITVAGIVKWKNLSEPIPEYNYSKIATLESDVKQKIIITDLPETVNFKRH</sequence>
<organism evidence="2 3">
    <name type="scientific">Gaetbulibacter jejuensis</name>
    <dbReference type="NCBI Taxonomy" id="584607"/>
    <lineage>
        <taxon>Bacteria</taxon>
        <taxon>Pseudomonadati</taxon>
        <taxon>Bacteroidota</taxon>
        <taxon>Flavobacteriia</taxon>
        <taxon>Flavobacteriales</taxon>
        <taxon>Flavobacteriaceae</taxon>
        <taxon>Gaetbulibacter</taxon>
    </lineage>
</organism>
<feature type="transmembrane region" description="Helical" evidence="1">
    <location>
        <begin position="12"/>
        <end position="30"/>
    </location>
</feature>
<keyword evidence="1" id="KW-0812">Transmembrane</keyword>